<evidence type="ECO:0008006" key="4">
    <source>
        <dbReference type="Google" id="ProtNLM"/>
    </source>
</evidence>
<evidence type="ECO:0000313" key="2">
    <source>
        <dbReference type="EMBL" id="MBL4935906.1"/>
    </source>
</evidence>
<organism evidence="2 3">
    <name type="scientific">Clostridium rhizosphaerae</name>
    <dbReference type="NCBI Taxonomy" id="2803861"/>
    <lineage>
        <taxon>Bacteria</taxon>
        <taxon>Bacillati</taxon>
        <taxon>Bacillota</taxon>
        <taxon>Clostridia</taxon>
        <taxon>Eubacteriales</taxon>
        <taxon>Clostridiaceae</taxon>
        <taxon>Clostridium</taxon>
    </lineage>
</organism>
<dbReference type="Proteomes" id="UP000632377">
    <property type="component" value="Unassembled WGS sequence"/>
</dbReference>
<feature type="transmembrane region" description="Helical" evidence="1">
    <location>
        <begin position="130"/>
        <end position="146"/>
    </location>
</feature>
<comment type="caution">
    <text evidence="2">The sequence shown here is derived from an EMBL/GenBank/DDBJ whole genome shotgun (WGS) entry which is preliminary data.</text>
</comment>
<proteinExistence type="predicted"/>
<feature type="transmembrane region" description="Helical" evidence="1">
    <location>
        <begin position="158"/>
        <end position="179"/>
    </location>
</feature>
<accession>A0ABS1T9H6</accession>
<sequence>MELYNSNVGPDKISLQWIEHWDVLSFLVIVSAKVLYYGKQISPERFDMRLVQAPVIASVLTIAATSYLFKEKGRIKFLYIVNIVISLILISDTVYFRNFMDVISIGALRNGFLFKNILNNTFKVIEPFDFIYFLDLILLIPLIKIMKTVRRKPLSFNGRLVIFSVIFCLGITLDGKFIYKFSGTQPHPSTKISSSMYLTNSLGSINYHVLDIYNLLVDTIVN</sequence>
<evidence type="ECO:0000256" key="1">
    <source>
        <dbReference type="SAM" id="Phobius"/>
    </source>
</evidence>
<keyword evidence="1" id="KW-0812">Transmembrane</keyword>
<gene>
    <name evidence="2" type="ORF">JK636_09050</name>
</gene>
<reference evidence="2 3" key="1">
    <citation type="submission" date="2021-01" db="EMBL/GenBank/DDBJ databases">
        <title>Genome public.</title>
        <authorList>
            <person name="Liu C."/>
            <person name="Sun Q."/>
        </authorList>
    </citation>
    <scope>NUCLEOTIDE SEQUENCE [LARGE SCALE GENOMIC DNA]</scope>
    <source>
        <strain evidence="2 3">YIM B02515</strain>
    </source>
</reference>
<dbReference type="EMBL" id="JAESWC010000002">
    <property type="protein sequence ID" value="MBL4935906.1"/>
    <property type="molecule type" value="Genomic_DNA"/>
</dbReference>
<keyword evidence="3" id="KW-1185">Reference proteome</keyword>
<name>A0ABS1T9H6_9CLOT</name>
<keyword evidence="1" id="KW-1133">Transmembrane helix</keyword>
<dbReference type="RefSeq" id="WP_202748493.1">
    <property type="nucleotide sequence ID" value="NZ_JAESWC010000002.1"/>
</dbReference>
<evidence type="ECO:0000313" key="3">
    <source>
        <dbReference type="Proteomes" id="UP000632377"/>
    </source>
</evidence>
<feature type="transmembrane region" description="Helical" evidence="1">
    <location>
        <begin position="75"/>
        <end position="95"/>
    </location>
</feature>
<protein>
    <recommendedName>
        <fullName evidence="4">LTA synthase family protein</fullName>
    </recommendedName>
</protein>
<keyword evidence="1" id="KW-0472">Membrane</keyword>
<feature type="transmembrane region" description="Helical" evidence="1">
    <location>
        <begin position="50"/>
        <end position="69"/>
    </location>
</feature>